<dbReference type="Proteomes" id="UP000006860">
    <property type="component" value="Chromosome"/>
</dbReference>
<dbReference type="SMART" id="SM00471">
    <property type="entry name" value="HDc"/>
    <property type="match status" value="1"/>
</dbReference>
<keyword evidence="4" id="KW-1185">Reference proteome</keyword>
<accession>F0SKK1</accession>
<evidence type="ECO:0000313" key="3">
    <source>
        <dbReference type="EMBL" id="ADY61982.1"/>
    </source>
</evidence>
<feature type="domain" description="HD-GYP" evidence="2">
    <location>
        <begin position="328"/>
        <end position="523"/>
    </location>
</feature>
<dbReference type="OrthoDB" id="9804747at2"/>
<dbReference type="eggNOG" id="COG2206">
    <property type="taxonomic scope" value="Bacteria"/>
</dbReference>
<dbReference type="PROSITE" id="PS51832">
    <property type="entry name" value="HD_GYP"/>
    <property type="match status" value="1"/>
</dbReference>
<dbReference type="EMBL" id="CP002546">
    <property type="protein sequence ID" value="ADY61982.1"/>
    <property type="molecule type" value="Genomic_DNA"/>
</dbReference>
<name>F0SKK1_RUBBR</name>
<dbReference type="Pfam" id="PF13487">
    <property type="entry name" value="HD_5"/>
    <property type="match status" value="1"/>
</dbReference>
<dbReference type="PANTHER" id="PTHR43155">
    <property type="entry name" value="CYCLIC DI-GMP PHOSPHODIESTERASE PA4108-RELATED"/>
    <property type="match status" value="1"/>
</dbReference>
<dbReference type="Gene3D" id="1.10.3210.10">
    <property type="entry name" value="Hypothetical protein af1432"/>
    <property type="match status" value="1"/>
</dbReference>
<evidence type="ECO:0000313" key="4">
    <source>
        <dbReference type="Proteomes" id="UP000006860"/>
    </source>
</evidence>
<dbReference type="SUPFAM" id="SSF109604">
    <property type="entry name" value="HD-domain/PDEase-like"/>
    <property type="match status" value="1"/>
</dbReference>
<dbReference type="AlphaFoldDB" id="F0SKK1"/>
<dbReference type="RefSeq" id="WP_013630687.1">
    <property type="nucleotide sequence ID" value="NC_015174.1"/>
</dbReference>
<dbReference type="CDD" id="cd00077">
    <property type="entry name" value="HDc"/>
    <property type="match status" value="1"/>
</dbReference>
<proteinExistence type="predicted"/>
<dbReference type="KEGG" id="pbs:Plabr_4409"/>
<dbReference type="PANTHER" id="PTHR43155:SF2">
    <property type="entry name" value="CYCLIC DI-GMP PHOSPHODIESTERASE PA4108"/>
    <property type="match status" value="1"/>
</dbReference>
<dbReference type="InterPro" id="IPR006674">
    <property type="entry name" value="HD_domain"/>
</dbReference>
<feature type="domain" description="HD" evidence="1">
    <location>
        <begin position="350"/>
        <end position="472"/>
    </location>
</feature>
<dbReference type="InterPro" id="IPR037522">
    <property type="entry name" value="HD_GYP_dom"/>
</dbReference>
<dbReference type="InterPro" id="IPR003607">
    <property type="entry name" value="HD/PDEase_dom"/>
</dbReference>
<gene>
    <name evidence="3" type="ordered locus">Plabr_4409</name>
</gene>
<dbReference type="STRING" id="756272.Plabr_4409"/>
<sequence>MGRLLQHEQRPTANLQILRRDLAGSLNWLNKTFQTNFQIWEWNSRWFLASASGSTARPDHEILIHQHIDRFQSPPRYQFEAVNDNQAVVAIPVDTGSARQQLAVGVVPAACREHFPATLKLLLKQKHQGRIVVEQHRLLEQYASYASLDFEELSWFGSLVENVAFKECDYELTNSARQALNGLKEFIQAESLSVVLCDPSPGAPRDLIKRIFSLGAKDLKPELVDRLLKLAGPNAFCESYINNFVDSEAEFRNGEIRSVVVIPALCNHRCFGWLIAINRQESGQMNETPWDSGIYLKANFSTKAALLMESAASVLATHAHNLSLMNEQQALLIGTVRSLVNTLDAKDKYTCGHSDRVALIAKCIAREYGLSEQECQRIYLAGLLHDIGKIGVRDEVLMKVGPLTPDEFAEIKLHPVFGYEILKHLGQLQHVLPGVMHHHEAWNGTGYPNGLKKDEIPVAARILAVADAYDAMTSDRPYRKGISLQKAESILRKGAGTQWAPAVVSAFFEVIDEVHAIIANKEKRSYLPVNKSDYVFEEDVVDEEDMVLSAIMTTTALSENRLYSGLN</sequence>
<protein>
    <submittedName>
        <fullName evidence="3">Metal dependent phosphohydrolase</fullName>
    </submittedName>
</protein>
<reference evidence="4" key="1">
    <citation type="submission" date="2011-02" db="EMBL/GenBank/DDBJ databases">
        <title>The complete genome of Planctomyces brasiliensis DSM 5305.</title>
        <authorList>
            <person name="Lucas S."/>
            <person name="Copeland A."/>
            <person name="Lapidus A."/>
            <person name="Bruce D."/>
            <person name="Goodwin L."/>
            <person name="Pitluck S."/>
            <person name="Kyrpides N."/>
            <person name="Mavromatis K."/>
            <person name="Pagani I."/>
            <person name="Ivanova N."/>
            <person name="Ovchinnikova G."/>
            <person name="Lu M."/>
            <person name="Detter J.C."/>
            <person name="Han C."/>
            <person name="Land M."/>
            <person name="Hauser L."/>
            <person name="Markowitz V."/>
            <person name="Cheng J.-F."/>
            <person name="Hugenholtz P."/>
            <person name="Woyke T."/>
            <person name="Wu D."/>
            <person name="Tindall B."/>
            <person name="Pomrenke H.G."/>
            <person name="Brambilla E."/>
            <person name="Klenk H.-P."/>
            <person name="Eisen J.A."/>
        </authorList>
    </citation>
    <scope>NUCLEOTIDE SEQUENCE [LARGE SCALE GENOMIC DNA]</scope>
    <source>
        <strain evidence="4">ATCC 49424 / DSM 5305 / JCM 21570 / NBRC 103401 / IFAM 1448</strain>
    </source>
</reference>
<evidence type="ECO:0000259" key="2">
    <source>
        <dbReference type="PROSITE" id="PS51832"/>
    </source>
</evidence>
<dbReference type="PROSITE" id="PS51831">
    <property type="entry name" value="HD"/>
    <property type="match status" value="1"/>
</dbReference>
<organism evidence="3 4">
    <name type="scientific">Rubinisphaera brasiliensis (strain ATCC 49424 / DSM 5305 / JCM 21570 / IAM 15109 / NBRC 103401 / IFAM 1448)</name>
    <name type="common">Planctomyces brasiliensis</name>
    <dbReference type="NCBI Taxonomy" id="756272"/>
    <lineage>
        <taxon>Bacteria</taxon>
        <taxon>Pseudomonadati</taxon>
        <taxon>Planctomycetota</taxon>
        <taxon>Planctomycetia</taxon>
        <taxon>Planctomycetales</taxon>
        <taxon>Planctomycetaceae</taxon>
        <taxon>Rubinisphaera</taxon>
    </lineage>
</organism>
<evidence type="ECO:0000259" key="1">
    <source>
        <dbReference type="PROSITE" id="PS51831"/>
    </source>
</evidence>
<dbReference type="HOGENOM" id="CLU_480501_0_0_0"/>